<dbReference type="RefSeq" id="WP_207971592.1">
    <property type="nucleotide sequence ID" value="NZ_CP071795.1"/>
</dbReference>
<name>A0ABX7STE1_9FLAO</name>
<feature type="transmembrane region" description="Helical" evidence="1">
    <location>
        <begin position="36"/>
        <end position="53"/>
    </location>
</feature>
<keyword evidence="3" id="KW-1185">Reference proteome</keyword>
<dbReference type="Proteomes" id="UP000663935">
    <property type="component" value="Chromosome"/>
</dbReference>
<evidence type="ECO:0000256" key="1">
    <source>
        <dbReference type="SAM" id="Phobius"/>
    </source>
</evidence>
<proteinExistence type="predicted"/>
<protein>
    <submittedName>
        <fullName evidence="2">Uncharacterized protein</fullName>
    </submittedName>
</protein>
<evidence type="ECO:0000313" key="2">
    <source>
        <dbReference type="EMBL" id="QTD37421.1"/>
    </source>
</evidence>
<feature type="transmembrane region" description="Helical" evidence="1">
    <location>
        <begin position="9"/>
        <end position="30"/>
    </location>
</feature>
<keyword evidence="1" id="KW-1133">Transmembrane helix</keyword>
<dbReference type="EMBL" id="CP071795">
    <property type="protein sequence ID" value="QTD37421.1"/>
    <property type="molecule type" value="Genomic_DNA"/>
</dbReference>
<organism evidence="2 3">
    <name type="scientific">Polaribacter batillariae</name>
    <dbReference type="NCBI Taxonomy" id="2808900"/>
    <lineage>
        <taxon>Bacteria</taxon>
        <taxon>Pseudomonadati</taxon>
        <taxon>Bacteroidota</taxon>
        <taxon>Flavobacteriia</taxon>
        <taxon>Flavobacteriales</taxon>
        <taxon>Flavobacteriaceae</taxon>
    </lineage>
</organism>
<gene>
    <name evidence="2" type="ORF">JL193_15215</name>
</gene>
<feature type="transmembrane region" description="Helical" evidence="1">
    <location>
        <begin position="65"/>
        <end position="82"/>
    </location>
</feature>
<sequence length="120" mass="14413">MKSKKLINVIYSLNVGWYFVTLFLFITIYFGLLAEIVLGFIQVLSSFLILFYCRSLSAEQKKRIYFYWSIIVLYFSLWLFNWDFLNEWILFMVCIGLIPMVIGCFFIRILKSIKNQDEIN</sequence>
<keyword evidence="1" id="KW-0812">Transmembrane</keyword>
<feature type="transmembrane region" description="Helical" evidence="1">
    <location>
        <begin position="88"/>
        <end position="110"/>
    </location>
</feature>
<keyword evidence="1" id="KW-0472">Membrane</keyword>
<accession>A0ABX7STE1</accession>
<evidence type="ECO:0000313" key="3">
    <source>
        <dbReference type="Proteomes" id="UP000663935"/>
    </source>
</evidence>
<reference evidence="2 3" key="1">
    <citation type="submission" date="2021-03" db="EMBL/GenBank/DDBJ databases">
        <title>Complete genome of Polaribacter_sp.G4M1.</title>
        <authorList>
            <person name="Jeong S.W."/>
            <person name="Bae J.W."/>
        </authorList>
    </citation>
    <scope>NUCLEOTIDE SEQUENCE [LARGE SCALE GENOMIC DNA]</scope>
    <source>
        <strain evidence="2 3">G4M1</strain>
    </source>
</reference>